<gene>
    <name evidence="1" type="ORF">NX722_26080</name>
</gene>
<dbReference type="CDD" id="cd00085">
    <property type="entry name" value="HNHc"/>
    <property type="match status" value="1"/>
</dbReference>
<organism evidence="1 2">
    <name type="scientific">Endozoicomonas gorgoniicola</name>
    <dbReference type="NCBI Taxonomy" id="1234144"/>
    <lineage>
        <taxon>Bacteria</taxon>
        <taxon>Pseudomonadati</taxon>
        <taxon>Pseudomonadota</taxon>
        <taxon>Gammaproteobacteria</taxon>
        <taxon>Oceanospirillales</taxon>
        <taxon>Endozoicomonadaceae</taxon>
        <taxon>Endozoicomonas</taxon>
    </lineage>
</organism>
<dbReference type="EMBL" id="JAPFCC010000001">
    <property type="protein sequence ID" value="MCW7556034.1"/>
    <property type="molecule type" value="Genomic_DNA"/>
</dbReference>
<comment type="caution">
    <text evidence="1">The sequence shown here is derived from an EMBL/GenBank/DDBJ whole genome shotgun (WGS) entry which is preliminary data.</text>
</comment>
<evidence type="ECO:0008006" key="3">
    <source>
        <dbReference type="Google" id="ProtNLM"/>
    </source>
</evidence>
<evidence type="ECO:0000313" key="1">
    <source>
        <dbReference type="EMBL" id="MCW7556034.1"/>
    </source>
</evidence>
<dbReference type="InterPro" id="IPR003615">
    <property type="entry name" value="HNH_nuc"/>
</dbReference>
<evidence type="ECO:0000313" key="2">
    <source>
        <dbReference type="Proteomes" id="UP001209854"/>
    </source>
</evidence>
<reference evidence="1 2" key="1">
    <citation type="submission" date="2022-10" db="EMBL/GenBank/DDBJ databases">
        <title>High-quality genome sequences of two octocoral-associated bacteria, Endozoicomonas euniceicola EF212 and Endozoicomonas gorgoniicola PS125.</title>
        <authorList>
            <person name="Chiou Y.-J."/>
            <person name="Chen Y.-H."/>
        </authorList>
    </citation>
    <scope>NUCLEOTIDE SEQUENCE [LARGE SCALE GENOMIC DNA]</scope>
    <source>
        <strain evidence="1 2">PS125</strain>
    </source>
</reference>
<keyword evidence="2" id="KW-1185">Reference proteome</keyword>
<proteinExistence type="predicted"/>
<protein>
    <recommendedName>
        <fullName evidence="3">HNH endonuclease</fullName>
    </recommendedName>
</protein>
<dbReference type="Proteomes" id="UP001209854">
    <property type="component" value="Unassembled WGS sequence"/>
</dbReference>
<name>A0ABT3N4A1_9GAMM</name>
<sequence length="372" mass="42848">MKINVNFNTLLEAVHRMGAKESGLKLASISSGRDLEFDTELSSTKGIEIQLSDVDTKHGLLSYKGRQILLYIPDHDNRLKTERAIENGSKGKKFHVCDCRTLEDMRNQNRYERYTVTNNLSGLFFIYGGGLEGETELNVCYNCMEKLNYKSFCNLSYSGRWGTIRNFNMEEFFSKYSSIFRYLPKFRSDKEKGYTEDWKEKSIHAREKAGFICQHCSVNLSQPGHRGLLHGHHKNGVKSDNSDKNLIALCADCHRKEPYHEHMHVSRQNIMQINALRREQGLLNRLEDWKDVYKFADPALHGVLNLCQQAGEHAPEVGYEIRTEQGEYVTTLDIAWPNFWIDGRGLGVSLGEKENLPNWEILDLSEALKHFS</sequence>
<dbReference type="RefSeq" id="WP_262565756.1">
    <property type="nucleotide sequence ID" value="NZ_JAPFCC010000001.1"/>
</dbReference>
<accession>A0ABT3N4A1</accession>